<protein>
    <submittedName>
        <fullName evidence="1">Uncharacterized protein</fullName>
    </submittedName>
</protein>
<dbReference type="Proteomes" id="UP000324767">
    <property type="component" value="Unassembled WGS sequence"/>
</dbReference>
<evidence type="ECO:0000313" key="2">
    <source>
        <dbReference type="Proteomes" id="UP000324767"/>
    </source>
</evidence>
<gene>
    <name evidence="1" type="ORF">FRX48_07251</name>
</gene>
<accession>A0A5M8PHN7</accession>
<organism evidence="1 2">
    <name type="scientific">Lasallia pustulata</name>
    <dbReference type="NCBI Taxonomy" id="136370"/>
    <lineage>
        <taxon>Eukaryota</taxon>
        <taxon>Fungi</taxon>
        <taxon>Dikarya</taxon>
        <taxon>Ascomycota</taxon>
        <taxon>Pezizomycotina</taxon>
        <taxon>Lecanoromycetes</taxon>
        <taxon>OSLEUM clade</taxon>
        <taxon>Umbilicariomycetidae</taxon>
        <taxon>Umbilicariales</taxon>
        <taxon>Umbilicariaceae</taxon>
        <taxon>Lasallia</taxon>
    </lineage>
</organism>
<proteinExistence type="predicted"/>
<sequence>MDAESRHFAVDEDFNPIGTDPHLLAMTASQELPFTIGPNLLAVDEGVNPIANDRLLHTTNPSQQRAIPGLPPRNTWELSYMPLASSILALRDSSSVFQAAMPRSNTIWAPIDISSSSYAPRPRNSLPVLDARRLFNAGAC</sequence>
<comment type="caution">
    <text evidence="1">The sequence shown here is derived from an EMBL/GenBank/DDBJ whole genome shotgun (WGS) entry which is preliminary data.</text>
</comment>
<reference evidence="1 2" key="1">
    <citation type="submission" date="2019-09" db="EMBL/GenBank/DDBJ databases">
        <title>The hologenome of the rock-dwelling lichen Lasallia pustulata.</title>
        <authorList>
            <person name="Greshake Tzovaras B."/>
            <person name="Segers F."/>
            <person name="Bicker A."/>
            <person name="Dal Grande F."/>
            <person name="Otte J."/>
            <person name="Hankeln T."/>
            <person name="Schmitt I."/>
            <person name="Ebersberger I."/>
        </authorList>
    </citation>
    <scope>NUCLEOTIDE SEQUENCE [LARGE SCALE GENOMIC DNA]</scope>
    <source>
        <strain evidence="1">A1-1</strain>
    </source>
</reference>
<dbReference type="AlphaFoldDB" id="A0A5M8PHN7"/>
<name>A0A5M8PHN7_9LECA</name>
<evidence type="ECO:0000313" key="1">
    <source>
        <dbReference type="EMBL" id="KAA6408907.1"/>
    </source>
</evidence>
<dbReference type="EMBL" id="VXIT01000012">
    <property type="protein sequence ID" value="KAA6408907.1"/>
    <property type="molecule type" value="Genomic_DNA"/>
</dbReference>